<evidence type="ECO:0000313" key="2">
    <source>
        <dbReference type="Proteomes" id="UP000188145"/>
    </source>
</evidence>
<evidence type="ECO:0008006" key="3">
    <source>
        <dbReference type="Google" id="ProtNLM"/>
    </source>
</evidence>
<dbReference type="Proteomes" id="UP000188145">
    <property type="component" value="Chromosome"/>
</dbReference>
<dbReference type="KEGG" id="tes:BW730_12565"/>
<dbReference type="STRING" id="1332264.BW730_12565"/>
<accession>A0A1Q2CTA9</accession>
<dbReference type="EMBL" id="CP019606">
    <property type="protein sequence ID" value="AQP49359.1"/>
    <property type="molecule type" value="Genomic_DNA"/>
</dbReference>
<dbReference type="SUPFAM" id="SSF56784">
    <property type="entry name" value="HAD-like"/>
    <property type="match status" value="1"/>
</dbReference>
<dbReference type="InterPro" id="IPR036412">
    <property type="entry name" value="HAD-like_sf"/>
</dbReference>
<proteinExistence type="predicted"/>
<dbReference type="AlphaFoldDB" id="A0A1Q2CTA9"/>
<sequence length="215" mass="23012">MFVYDLDGVITTRDTLTALIVERLRSRPGRALRAIPHAATRLFCRGAARHDRARAVVGHALAGLGLDEYERLAATVGARLGSDSRWIRRAVCERLRSRHAAGARIVIATASEELLVRALLEGAGVPFDLLSATTLGTGRSGLRVDDYRIGPRKATALLQAGVRIDEATFVTDSTTDLPTARLAASVELVGASRRTSAAFRRAGVAADEGQGTSRR</sequence>
<gene>
    <name evidence="1" type="ORF">BW730_12565</name>
</gene>
<name>A0A1Q2CTA9_9ACTN</name>
<dbReference type="Gene3D" id="3.40.50.1000">
    <property type="entry name" value="HAD superfamily/HAD-like"/>
    <property type="match status" value="1"/>
</dbReference>
<evidence type="ECO:0000313" key="1">
    <source>
        <dbReference type="EMBL" id="AQP49359.1"/>
    </source>
</evidence>
<dbReference type="InterPro" id="IPR023214">
    <property type="entry name" value="HAD_sf"/>
</dbReference>
<dbReference type="Pfam" id="PF12710">
    <property type="entry name" value="HAD"/>
    <property type="match status" value="1"/>
</dbReference>
<protein>
    <recommendedName>
        <fullName evidence="3">Haloacid dehalogenase</fullName>
    </recommendedName>
</protein>
<keyword evidence="2" id="KW-1185">Reference proteome</keyword>
<organism evidence="1 2">
    <name type="scientific">Tessaracoccus aquimaris</name>
    <dbReference type="NCBI Taxonomy" id="1332264"/>
    <lineage>
        <taxon>Bacteria</taxon>
        <taxon>Bacillati</taxon>
        <taxon>Actinomycetota</taxon>
        <taxon>Actinomycetes</taxon>
        <taxon>Propionibacteriales</taxon>
        <taxon>Propionibacteriaceae</taxon>
        <taxon>Tessaracoccus</taxon>
    </lineage>
</organism>
<reference evidence="2" key="1">
    <citation type="submission" date="2017-02" db="EMBL/GenBank/DDBJ databases">
        <title>Tessaracoccus aquaemaris sp. nov., isolated from the intestine of a Korean rockfish, Sebastes schlegelii, in a marine aquaculture pond.</title>
        <authorList>
            <person name="Tak E.J."/>
            <person name="Bae J.-W."/>
        </authorList>
    </citation>
    <scope>NUCLEOTIDE SEQUENCE [LARGE SCALE GENOMIC DNA]</scope>
    <source>
        <strain evidence="2">NSG39</strain>
    </source>
</reference>